<feature type="region of interest" description="Disordered" evidence="2">
    <location>
        <begin position="1"/>
        <end position="45"/>
    </location>
</feature>
<dbReference type="PROSITE" id="PS00893">
    <property type="entry name" value="NUDIX_BOX"/>
    <property type="match status" value="1"/>
</dbReference>
<feature type="compositionally biased region" description="Low complexity" evidence="2">
    <location>
        <begin position="154"/>
        <end position="169"/>
    </location>
</feature>
<dbReference type="InterPro" id="IPR000086">
    <property type="entry name" value="NUDIX_hydrolase_dom"/>
</dbReference>
<evidence type="ECO:0000256" key="2">
    <source>
        <dbReference type="SAM" id="MobiDB-lite"/>
    </source>
</evidence>
<dbReference type="SUPFAM" id="SSF55811">
    <property type="entry name" value="Nudix"/>
    <property type="match status" value="1"/>
</dbReference>
<dbReference type="GO" id="GO:0006203">
    <property type="term" value="P:dGTP catabolic process"/>
    <property type="evidence" value="ECO:0007669"/>
    <property type="project" value="TreeGrafter"/>
</dbReference>
<gene>
    <name evidence="4" type="ORF">TrCOL_g251</name>
</gene>
<evidence type="ECO:0000259" key="3">
    <source>
        <dbReference type="PROSITE" id="PS51462"/>
    </source>
</evidence>
<accession>A0A9W7L3U8</accession>
<dbReference type="EMBL" id="BRYA01000696">
    <property type="protein sequence ID" value="GMI30091.1"/>
    <property type="molecule type" value="Genomic_DNA"/>
</dbReference>
<feature type="domain" description="Nudix hydrolase" evidence="3">
    <location>
        <begin position="187"/>
        <end position="329"/>
    </location>
</feature>
<dbReference type="Proteomes" id="UP001165065">
    <property type="component" value="Unassembled WGS sequence"/>
</dbReference>
<evidence type="ECO:0000313" key="4">
    <source>
        <dbReference type="EMBL" id="GMI30091.1"/>
    </source>
</evidence>
<protein>
    <recommendedName>
        <fullName evidence="3">Nudix hydrolase domain-containing protein</fullName>
    </recommendedName>
</protein>
<dbReference type="AlphaFoldDB" id="A0A9W7L3U8"/>
<dbReference type="GO" id="GO:0035539">
    <property type="term" value="F:8-oxo-7,8-dihydrodeoxyguanosine triphosphate pyrophosphatase activity"/>
    <property type="evidence" value="ECO:0007669"/>
    <property type="project" value="TreeGrafter"/>
</dbReference>
<comment type="caution">
    <text evidence="4">The sequence shown here is derived from an EMBL/GenBank/DDBJ whole genome shotgun (WGS) entry which is preliminary data.</text>
</comment>
<dbReference type="CDD" id="cd04678">
    <property type="entry name" value="NUDIX_MTH2_Nudt15"/>
    <property type="match status" value="1"/>
</dbReference>
<evidence type="ECO:0000313" key="5">
    <source>
        <dbReference type="Proteomes" id="UP001165065"/>
    </source>
</evidence>
<feature type="compositionally biased region" description="Basic residues" evidence="2">
    <location>
        <begin position="1"/>
        <end position="11"/>
    </location>
</feature>
<reference evidence="5" key="1">
    <citation type="journal article" date="2023" name="Commun. Biol.">
        <title>Genome analysis of Parmales, the sister group of diatoms, reveals the evolutionary specialization of diatoms from phago-mixotrophs to photoautotrophs.</title>
        <authorList>
            <person name="Ban H."/>
            <person name="Sato S."/>
            <person name="Yoshikawa S."/>
            <person name="Yamada K."/>
            <person name="Nakamura Y."/>
            <person name="Ichinomiya M."/>
            <person name="Sato N."/>
            <person name="Blanc-Mathieu R."/>
            <person name="Endo H."/>
            <person name="Kuwata A."/>
            <person name="Ogata H."/>
        </authorList>
    </citation>
    <scope>NUCLEOTIDE SEQUENCE [LARGE SCALE GENOMIC DNA]</scope>
</reference>
<organism evidence="4 5">
    <name type="scientific">Triparma columacea</name>
    <dbReference type="NCBI Taxonomy" id="722753"/>
    <lineage>
        <taxon>Eukaryota</taxon>
        <taxon>Sar</taxon>
        <taxon>Stramenopiles</taxon>
        <taxon>Ochrophyta</taxon>
        <taxon>Bolidophyceae</taxon>
        <taxon>Parmales</taxon>
        <taxon>Triparmaceae</taxon>
        <taxon>Triparma</taxon>
    </lineage>
</organism>
<dbReference type="PROSITE" id="PS51462">
    <property type="entry name" value="NUDIX"/>
    <property type="match status" value="1"/>
</dbReference>
<keyword evidence="5" id="KW-1185">Reference proteome</keyword>
<evidence type="ECO:0000256" key="1">
    <source>
        <dbReference type="ARBA" id="ARBA00022801"/>
    </source>
</evidence>
<dbReference type="Pfam" id="PF00293">
    <property type="entry name" value="NUDIX"/>
    <property type="match status" value="1"/>
</dbReference>
<dbReference type="OrthoDB" id="447842at2759"/>
<keyword evidence="1" id="KW-0378">Hydrolase</keyword>
<dbReference type="PANTHER" id="PTHR16099">
    <property type="entry name" value="8-OXO-DGTP DIPHOSPHATES NUDT15"/>
    <property type="match status" value="1"/>
</dbReference>
<dbReference type="InterPro" id="IPR020084">
    <property type="entry name" value="NUDIX_hydrolase_CS"/>
</dbReference>
<dbReference type="InterPro" id="IPR015797">
    <property type="entry name" value="NUDIX_hydrolase-like_dom_sf"/>
</dbReference>
<dbReference type="PANTHER" id="PTHR16099:SF5">
    <property type="entry name" value="NUCLEOTIDE TRIPHOSPHATE DIPHOSPHATASE NUDT15"/>
    <property type="match status" value="1"/>
</dbReference>
<dbReference type="Gene3D" id="3.90.79.10">
    <property type="entry name" value="Nucleoside Triphosphate Pyrophosphohydrolase"/>
    <property type="match status" value="1"/>
</dbReference>
<dbReference type="FunFam" id="3.90.79.10:FF:000060">
    <property type="entry name" value="Nudix hydrolase 1"/>
    <property type="match status" value="1"/>
</dbReference>
<feature type="region of interest" description="Disordered" evidence="2">
    <location>
        <begin position="88"/>
        <end position="110"/>
    </location>
</feature>
<dbReference type="GO" id="GO:0005829">
    <property type="term" value="C:cytosol"/>
    <property type="evidence" value="ECO:0007669"/>
    <property type="project" value="TreeGrafter"/>
</dbReference>
<name>A0A9W7L3U8_9STRA</name>
<feature type="region of interest" description="Disordered" evidence="2">
    <location>
        <begin position="141"/>
        <end position="184"/>
    </location>
</feature>
<proteinExistence type="predicted"/>
<sequence>MGKGSKKKAMVKRWDGDGKPTKKSKGNATASTRHPPPQDKGPSDADLLELYRMKLFELAKSHAALLKKVELDASRGGNDQNDLISFSQLSETSPPSSPFSPEVKAQPQAHASNLFSSQGTSFVNEMDNWLQVHDANSRLSLASSMGDTPSLSQNTVAASSSKNNSNSTSVPPPLPPAPPPSLPLTPNVRVGVGVVIKKKSGKKVHAGIRKGSHGTGTLALPGGHLEFGETWETCAIREVEEECGIDISSCPLKLIHVTNDPMISENKHYITLFMGCVVDDDVKFVNAEPHKCEGWEEHTLEELDSSGNLFGPLMRLIDQKPKSFTNFLEGGD</sequence>
<feature type="compositionally biased region" description="Pro residues" evidence="2">
    <location>
        <begin position="170"/>
        <end position="183"/>
    </location>
</feature>
<feature type="compositionally biased region" description="Polar residues" evidence="2">
    <location>
        <begin position="141"/>
        <end position="153"/>
    </location>
</feature>